<protein>
    <submittedName>
        <fullName evidence="1">Cell division protein ZapA</fullName>
    </submittedName>
</protein>
<name>A0A927GBB8_9BACT</name>
<organism evidence="1 2">
    <name type="scientific">Spirosoma validum</name>
    <dbReference type="NCBI Taxonomy" id="2771355"/>
    <lineage>
        <taxon>Bacteria</taxon>
        <taxon>Pseudomonadati</taxon>
        <taxon>Bacteroidota</taxon>
        <taxon>Cytophagia</taxon>
        <taxon>Cytophagales</taxon>
        <taxon>Cytophagaceae</taxon>
        <taxon>Spirosoma</taxon>
    </lineage>
</organism>
<gene>
    <name evidence="1" type="ORF">IC230_01440</name>
</gene>
<proteinExistence type="predicted"/>
<dbReference type="Gene3D" id="3.30.160.880">
    <property type="entry name" value="Cell division protein ZapA protomer, N-terminal domain"/>
    <property type="match status" value="1"/>
</dbReference>
<dbReference type="SUPFAM" id="SSF102829">
    <property type="entry name" value="Cell division protein ZapA-like"/>
    <property type="match status" value="1"/>
</dbReference>
<dbReference type="Proteomes" id="UP000653797">
    <property type="component" value="Unassembled WGS sequence"/>
</dbReference>
<dbReference type="GO" id="GO:0051301">
    <property type="term" value="P:cell division"/>
    <property type="evidence" value="ECO:0007669"/>
    <property type="project" value="UniProtKB-KW"/>
</dbReference>
<keyword evidence="1" id="KW-0132">Cell division</keyword>
<dbReference type="InterPro" id="IPR042233">
    <property type="entry name" value="Cell_div_ZapA_N"/>
</dbReference>
<dbReference type="Pfam" id="PF05164">
    <property type="entry name" value="ZapA"/>
    <property type="match status" value="1"/>
</dbReference>
<dbReference type="InterPro" id="IPR036192">
    <property type="entry name" value="Cell_div_ZapA-like_sf"/>
</dbReference>
<evidence type="ECO:0000313" key="1">
    <source>
        <dbReference type="EMBL" id="MBD2751538.1"/>
    </source>
</evidence>
<dbReference type="AlphaFoldDB" id="A0A927GBB8"/>
<reference evidence="1" key="1">
    <citation type="submission" date="2020-09" db="EMBL/GenBank/DDBJ databases">
        <authorList>
            <person name="Kim M.K."/>
        </authorList>
    </citation>
    <scope>NUCLEOTIDE SEQUENCE</scope>
    <source>
        <strain evidence="1">BT704</strain>
    </source>
</reference>
<dbReference type="RefSeq" id="WP_191037181.1">
    <property type="nucleotide sequence ID" value="NZ_JACXAA010000001.1"/>
</dbReference>
<dbReference type="EMBL" id="JACXAA010000001">
    <property type="protein sequence ID" value="MBD2751538.1"/>
    <property type="molecule type" value="Genomic_DNA"/>
</dbReference>
<dbReference type="InterPro" id="IPR007838">
    <property type="entry name" value="Cell_div_ZapA-like"/>
</dbReference>
<keyword evidence="1" id="KW-0131">Cell cycle</keyword>
<keyword evidence="2" id="KW-1185">Reference proteome</keyword>
<sequence>MEELPIRIKIADRTYRLRVEPESEAIVREAAKLIQEQIKQYRDEGISDTQEALAMVAFNCLMEKLRGEHKTQRLQQMVFDKITQLDQVVSPVITT</sequence>
<comment type="caution">
    <text evidence="1">The sequence shown here is derived from an EMBL/GenBank/DDBJ whole genome shotgun (WGS) entry which is preliminary data.</text>
</comment>
<evidence type="ECO:0000313" key="2">
    <source>
        <dbReference type="Proteomes" id="UP000653797"/>
    </source>
</evidence>
<accession>A0A927GBB8</accession>